<evidence type="ECO:0000313" key="2">
    <source>
        <dbReference type="EMBL" id="KAG9700393.1"/>
    </source>
</evidence>
<evidence type="ECO:0000313" key="3">
    <source>
        <dbReference type="Proteomes" id="UP000779574"/>
    </source>
</evidence>
<sequence length="262" mass="29500">MAPESCTLVPLNTVKRIQWMPHDKRIALQSAINRQLRGRTDEEKWRYAYRWLFPDTNPDETPSPYLQDSVISIISSVVDDFEIRLRELIRSSTDLNDLEGRVPIIRGQFVAQYGFNVNEVEQDLPSLTRLRTASSSPGSGRLTTPNSTVPPDVPDLDQPHLGGDTNHDQPTLPSDSQQGLNVLPTGINAHQDAALEPLVTSDPVWLHHDDFPSLDDMPGWDPSTWNPGYETTNDASDSLYVTENSKECHGYDPLMQKERLDL</sequence>
<reference evidence="2" key="2">
    <citation type="submission" date="2021-08" db="EMBL/GenBank/DDBJ databases">
        <authorList>
            <person name="Gostincar C."/>
            <person name="Sun X."/>
            <person name="Song Z."/>
            <person name="Gunde-Cimerman N."/>
        </authorList>
    </citation>
    <scope>NUCLEOTIDE SEQUENCE</scope>
    <source>
        <strain evidence="2">EXF-9911</strain>
    </source>
</reference>
<gene>
    <name evidence="2" type="ORF">KCU76_g821</name>
</gene>
<proteinExistence type="predicted"/>
<feature type="non-terminal residue" evidence="2">
    <location>
        <position position="1"/>
    </location>
</feature>
<comment type="caution">
    <text evidence="2">The sequence shown here is derived from an EMBL/GenBank/DDBJ whole genome shotgun (WGS) entry which is preliminary data.</text>
</comment>
<protein>
    <submittedName>
        <fullName evidence="2">Uncharacterized protein</fullName>
    </submittedName>
</protein>
<feature type="compositionally biased region" description="Polar residues" evidence="1">
    <location>
        <begin position="168"/>
        <end position="180"/>
    </location>
</feature>
<evidence type="ECO:0000256" key="1">
    <source>
        <dbReference type="SAM" id="MobiDB-lite"/>
    </source>
</evidence>
<reference evidence="2" key="1">
    <citation type="journal article" date="2021" name="J Fungi (Basel)">
        <title>Virulence traits and population genomics of the black yeast Aureobasidium melanogenum.</title>
        <authorList>
            <person name="Cernosa A."/>
            <person name="Sun X."/>
            <person name="Gostincar C."/>
            <person name="Fang C."/>
            <person name="Gunde-Cimerman N."/>
            <person name="Song Z."/>
        </authorList>
    </citation>
    <scope>NUCLEOTIDE SEQUENCE</scope>
    <source>
        <strain evidence="2">EXF-9911</strain>
    </source>
</reference>
<feature type="compositionally biased region" description="Polar residues" evidence="1">
    <location>
        <begin position="130"/>
        <end position="149"/>
    </location>
</feature>
<dbReference type="AlphaFoldDB" id="A0A9P8JDB6"/>
<organism evidence="2 3">
    <name type="scientific">Aureobasidium melanogenum</name>
    <name type="common">Aureobasidium pullulans var. melanogenum</name>
    <dbReference type="NCBI Taxonomy" id="46634"/>
    <lineage>
        <taxon>Eukaryota</taxon>
        <taxon>Fungi</taxon>
        <taxon>Dikarya</taxon>
        <taxon>Ascomycota</taxon>
        <taxon>Pezizomycotina</taxon>
        <taxon>Dothideomycetes</taxon>
        <taxon>Dothideomycetidae</taxon>
        <taxon>Dothideales</taxon>
        <taxon>Saccotheciaceae</taxon>
        <taxon>Aureobasidium</taxon>
    </lineage>
</organism>
<dbReference type="EMBL" id="JAHFXF010000017">
    <property type="protein sequence ID" value="KAG9700393.1"/>
    <property type="molecule type" value="Genomic_DNA"/>
</dbReference>
<name>A0A9P8JDB6_AURME</name>
<dbReference type="OrthoDB" id="4738706at2759"/>
<accession>A0A9P8JDB6</accession>
<feature type="region of interest" description="Disordered" evidence="1">
    <location>
        <begin position="130"/>
        <end position="180"/>
    </location>
</feature>
<dbReference type="Proteomes" id="UP000779574">
    <property type="component" value="Unassembled WGS sequence"/>
</dbReference>